<dbReference type="InterPro" id="IPR053738">
    <property type="entry name" value="Lambda_capsid_assembly"/>
</dbReference>
<protein>
    <recommendedName>
        <fullName evidence="3">Phage major capsid protein</fullName>
    </recommendedName>
</protein>
<dbReference type="Gene3D" id="3.90.1690.10">
    <property type="entry name" value="phage-related protein like domain"/>
    <property type="match status" value="1"/>
</dbReference>
<evidence type="ECO:0000313" key="1">
    <source>
        <dbReference type="EMBL" id="CAH0393788.1"/>
    </source>
</evidence>
<sequence length="257" mass="28088">MKPNAQWVLTAISCYGKKQAFTDIVLDEHDLAVPVDYREQAESMFNEEAKAIKRATDGILLRHETYVAELAQSTSVYASNATKALSGDGAWNKKNGDPLKDIETGMEVVRANTGLRPNVITMGASVMALLRFHKVLQDALGGNERKRISTEILKDLFQVDEVLIGAPVQLARDGKSTTDLWKDNLMLHVVSGPAASGENADEHRPSFGYTFRRQGMPLADRFDSVGGKVVNIRYTDIYKVAVVGSEAGYLISGIKGA</sequence>
<gene>
    <name evidence="1" type="ORF">BEMITA_LOCUS12150</name>
</gene>
<reference evidence="1" key="1">
    <citation type="submission" date="2021-12" db="EMBL/GenBank/DDBJ databases">
        <authorList>
            <person name="King R."/>
        </authorList>
    </citation>
    <scope>NUCLEOTIDE SEQUENCE</scope>
</reference>
<evidence type="ECO:0000313" key="2">
    <source>
        <dbReference type="Proteomes" id="UP001152759"/>
    </source>
</evidence>
<dbReference type="Proteomes" id="UP001152759">
    <property type="component" value="Chromosome 7"/>
</dbReference>
<evidence type="ECO:0008006" key="3">
    <source>
        <dbReference type="Google" id="ProtNLM"/>
    </source>
</evidence>
<accession>A0A9P0AG17</accession>
<dbReference type="AlphaFoldDB" id="A0A9P0AG17"/>
<name>A0A9P0AG17_BEMTA</name>
<keyword evidence="2" id="KW-1185">Reference proteome</keyword>
<dbReference type="EMBL" id="OU963868">
    <property type="protein sequence ID" value="CAH0393788.1"/>
    <property type="molecule type" value="Genomic_DNA"/>
</dbReference>
<organism evidence="1 2">
    <name type="scientific">Bemisia tabaci</name>
    <name type="common">Sweetpotato whitefly</name>
    <name type="synonym">Aleurodes tabaci</name>
    <dbReference type="NCBI Taxonomy" id="7038"/>
    <lineage>
        <taxon>Eukaryota</taxon>
        <taxon>Metazoa</taxon>
        <taxon>Ecdysozoa</taxon>
        <taxon>Arthropoda</taxon>
        <taxon>Hexapoda</taxon>
        <taxon>Insecta</taxon>
        <taxon>Pterygota</taxon>
        <taxon>Neoptera</taxon>
        <taxon>Paraneoptera</taxon>
        <taxon>Hemiptera</taxon>
        <taxon>Sternorrhyncha</taxon>
        <taxon>Aleyrodoidea</taxon>
        <taxon>Aleyrodidae</taxon>
        <taxon>Aleyrodinae</taxon>
        <taxon>Bemisia</taxon>
    </lineage>
</organism>
<proteinExistence type="predicted"/>